<evidence type="ECO:0000259" key="4">
    <source>
        <dbReference type="PROSITE" id="PS51168"/>
    </source>
</evidence>
<protein>
    <recommendedName>
        <fullName evidence="1">chorismate mutase</fullName>
        <ecNumber evidence="1">5.4.99.5</ecNumber>
    </recommendedName>
</protein>
<dbReference type="EMBL" id="NKXO01000043">
    <property type="protein sequence ID" value="PKQ66721.1"/>
    <property type="molecule type" value="Genomic_DNA"/>
</dbReference>
<dbReference type="SUPFAM" id="SSF48600">
    <property type="entry name" value="Chorismate mutase II"/>
    <property type="match status" value="1"/>
</dbReference>
<keyword evidence="3" id="KW-0175">Coiled coil</keyword>
<dbReference type="PROSITE" id="PS51168">
    <property type="entry name" value="CHORISMATE_MUT_2"/>
    <property type="match status" value="1"/>
</dbReference>
<dbReference type="InterPro" id="IPR036263">
    <property type="entry name" value="Chorismate_II_sf"/>
</dbReference>
<dbReference type="SUPFAM" id="SSF51569">
    <property type="entry name" value="Aldolase"/>
    <property type="match status" value="1"/>
</dbReference>
<dbReference type="SMART" id="SM00830">
    <property type="entry name" value="CM_2"/>
    <property type="match status" value="1"/>
</dbReference>
<feature type="domain" description="Chorismate mutase" evidence="4">
    <location>
        <begin position="267"/>
        <end position="358"/>
    </location>
</feature>
<keyword evidence="2" id="KW-0808">Transferase</keyword>
<proteinExistence type="predicted"/>
<dbReference type="PANTHER" id="PTHR43018:SF1">
    <property type="entry name" value="PROTEIN AROA(G)"/>
    <property type="match status" value="1"/>
</dbReference>
<name>A0A2N3I8S0_9BACT</name>
<evidence type="ECO:0000256" key="3">
    <source>
        <dbReference type="SAM" id="Coils"/>
    </source>
</evidence>
<dbReference type="GO" id="GO:0004106">
    <property type="term" value="F:chorismate mutase activity"/>
    <property type="evidence" value="ECO:0007669"/>
    <property type="project" value="UniProtKB-EC"/>
</dbReference>
<dbReference type="Pfam" id="PF00793">
    <property type="entry name" value="DAHP_synth_1"/>
    <property type="match status" value="1"/>
</dbReference>
<dbReference type="InterPro" id="IPR036979">
    <property type="entry name" value="CM_dom_sf"/>
</dbReference>
<dbReference type="InterPro" id="IPR013785">
    <property type="entry name" value="Aldolase_TIM"/>
</dbReference>
<evidence type="ECO:0000313" key="6">
    <source>
        <dbReference type="Proteomes" id="UP000233387"/>
    </source>
</evidence>
<dbReference type="GO" id="GO:0016740">
    <property type="term" value="F:transferase activity"/>
    <property type="evidence" value="ECO:0007669"/>
    <property type="project" value="UniProtKB-KW"/>
</dbReference>
<dbReference type="AlphaFoldDB" id="A0A2N3I8S0"/>
<evidence type="ECO:0000256" key="1">
    <source>
        <dbReference type="ARBA" id="ARBA00012404"/>
    </source>
</evidence>
<comment type="caution">
    <text evidence="5">The sequence shown here is derived from an EMBL/GenBank/DDBJ whole genome shotgun (WGS) entry which is preliminary data.</text>
</comment>
<dbReference type="PANTHER" id="PTHR43018">
    <property type="entry name" value="PHOSPHO-2-DEHYDRO-3-DEOXYHEPTONATE ALDOLASE"/>
    <property type="match status" value="1"/>
</dbReference>
<feature type="coiled-coil region" evidence="3">
    <location>
        <begin position="266"/>
        <end position="293"/>
    </location>
</feature>
<gene>
    <name evidence="5" type="ORF">Rain11_2289</name>
</gene>
<dbReference type="Pfam" id="PF01817">
    <property type="entry name" value="CM_2"/>
    <property type="match status" value="1"/>
</dbReference>
<dbReference type="GO" id="GO:0046417">
    <property type="term" value="P:chorismate metabolic process"/>
    <property type="evidence" value="ECO:0007669"/>
    <property type="project" value="InterPro"/>
</dbReference>
<evidence type="ECO:0000256" key="2">
    <source>
        <dbReference type="ARBA" id="ARBA00022679"/>
    </source>
</evidence>
<accession>A0A2N3I8S0</accession>
<keyword evidence="6" id="KW-1185">Reference proteome</keyword>
<sequence length="367" mass="42203">MEFELDILPLSVWLPHQEAAIIAGPCSAETEEQLVATCLQLKDLGVSALRAGIWKPRTRPGNFEGHGEIALPWVQTVKKLVDLPFAIEVATPQHIELALKYGVDILWIGARTTVNPFNVQDLADALQGVDVPVMIKNPVNPDLALWIGAIERIHKAGVRKIAAIHRGFSSLQESKYRNPPNWQIPLELKRIFPHLPLLCDPSHITGDRKMVAKVAQKALDLNYDGLMIETHITPDKAWSDAKQQVTPSELEEMIHSFNFRKQKTDDIEFNNRLDELRKQIDELDRELVEILATRMYLVEQIGEYKRENNISIFQIERWDEIFRTRPQWAEKMKLNKELIQEIYKLIHVESIRKQTEVMSQIPEKIKA</sequence>
<dbReference type="InterPro" id="IPR052899">
    <property type="entry name" value="Class-I_DAHP_synthase"/>
</dbReference>
<dbReference type="Gene3D" id="1.20.59.10">
    <property type="entry name" value="Chorismate mutase"/>
    <property type="match status" value="1"/>
</dbReference>
<reference evidence="5 6" key="1">
    <citation type="submission" date="2017-06" db="EMBL/GenBank/DDBJ databases">
        <title>Raineya orbicola gen. nov., sp. nov. a slightly thermophilic bacterium of the phylum Bacteroidetes and the description of Raineyaceae fam. nov.</title>
        <authorList>
            <person name="Albuquerque L."/>
            <person name="Polonia A.R.M."/>
            <person name="Barroso C."/>
            <person name="Froufe H.J.C."/>
            <person name="Lage O."/>
            <person name="Lobo-Da-Cunha A."/>
            <person name="Egas C."/>
            <person name="Da Costa M.S."/>
        </authorList>
    </citation>
    <scope>NUCLEOTIDE SEQUENCE [LARGE SCALE GENOMIC DNA]</scope>
    <source>
        <strain evidence="5 6">SPSPC-11</strain>
    </source>
</reference>
<dbReference type="Gene3D" id="3.20.20.70">
    <property type="entry name" value="Aldolase class I"/>
    <property type="match status" value="1"/>
</dbReference>
<evidence type="ECO:0000313" key="5">
    <source>
        <dbReference type="EMBL" id="PKQ66721.1"/>
    </source>
</evidence>
<dbReference type="InterPro" id="IPR006218">
    <property type="entry name" value="DAHP1/KDSA"/>
</dbReference>
<dbReference type="EC" id="5.4.99.5" evidence="1"/>
<organism evidence="5 6">
    <name type="scientific">Raineya orbicola</name>
    <dbReference type="NCBI Taxonomy" id="2016530"/>
    <lineage>
        <taxon>Bacteria</taxon>
        <taxon>Pseudomonadati</taxon>
        <taxon>Bacteroidota</taxon>
        <taxon>Cytophagia</taxon>
        <taxon>Cytophagales</taxon>
        <taxon>Raineyaceae</taxon>
        <taxon>Raineya</taxon>
    </lineage>
</organism>
<dbReference type="InterPro" id="IPR002701">
    <property type="entry name" value="CM_II_prokaryot"/>
</dbReference>
<dbReference type="RefSeq" id="WP_101359551.1">
    <property type="nucleotide sequence ID" value="NZ_NKXO01000043.1"/>
</dbReference>
<dbReference type="Proteomes" id="UP000233387">
    <property type="component" value="Unassembled WGS sequence"/>
</dbReference>
<dbReference type="OrthoDB" id="9780456at2"/>